<sequence>MAPTTVGAFKAVKGTRDTDKFQGVANNCAHKAGCTVGTVQPCSRFEENDRFDDKTESRGRSEKEERKLKRRFLNRVAELLAASTRRNAVSFYRESERAEIYVKLDNIQRVSKETQQMIENLQNILRSFQGSSKATAKNDLTQFIQDHFADEIKRAIDSTKQLFSENEDCYQDLITRWSGGNDEFLEKLDDRIFQLLFDFRKHVINPESAKVTLKEINLIIDYASKFYEERDLLKRLRYLPVRSRYGEDIFDHICLLVRPNLVSGTLRRVASANPTFACVEIKYGFPAVLPKASKSMAPPNKPDTKSSSLTTKPVSMLRVKTSPSSPEWSHTTMEDIRNTAPSTKVSKIETLEVAAREYLTFDDKGVGALYLSPIEKGDALILAMHVLNATSPIAGQRGYYSFGYPACRDEDEISRLSGMYQQILVTSHQKQDTFQVLWASAKQGQMIEVLDGCIYKDLWRETFPRLESFFKQESRKPSVWRLIEFIRTDSTDAPADLRRDYGFERPNCPTREEIQKSKDLYWRLLRNIEPLQLHKLCIQGTPQELKHCVHVDPHEERYLRNRYPMIGLGFESQENAYRSNELFKKRGK</sequence>
<organism evidence="1 2">
    <name type="scientific">Corynespora cassiicola Philippines</name>
    <dbReference type="NCBI Taxonomy" id="1448308"/>
    <lineage>
        <taxon>Eukaryota</taxon>
        <taxon>Fungi</taxon>
        <taxon>Dikarya</taxon>
        <taxon>Ascomycota</taxon>
        <taxon>Pezizomycotina</taxon>
        <taxon>Dothideomycetes</taxon>
        <taxon>Pleosporomycetidae</taxon>
        <taxon>Pleosporales</taxon>
        <taxon>Corynesporascaceae</taxon>
        <taxon>Corynespora</taxon>
    </lineage>
</organism>
<accession>A0A2T2NSU2</accession>
<dbReference type="AlphaFoldDB" id="A0A2T2NSU2"/>
<dbReference type="OrthoDB" id="4851849at2759"/>
<reference evidence="1 2" key="1">
    <citation type="journal article" date="2018" name="Front. Microbiol.">
        <title>Genome-Wide Analysis of Corynespora cassiicola Leaf Fall Disease Putative Effectors.</title>
        <authorList>
            <person name="Lopez D."/>
            <person name="Ribeiro S."/>
            <person name="Label P."/>
            <person name="Fumanal B."/>
            <person name="Venisse J.S."/>
            <person name="Kohler A."/>
            <person name="de Oliveira R.R."/>
            <person name="Labutti K."/>
            <person name="Lipzen A."/>
            <person name="Lail K."/>
            <person name="Bauer D."/>
            <person name="Ohm R.A."/>
            <person name="Barry K.W."/>
            <person name="Spatafora J."/>
            <person name="Grigoriev I.V."/>
            <person name="Martin F.M."/>
            <person name="Pujade-Renaud V."/>
        </authorList>
    </citation>
    <scope>NUCLEOTIDE SEQUENCE [LARGE SCALE GENOMIC DNA]</scope>
    <source>
        <strain evidence="1 2">Philippines</strain>
    </source>
</reference>
<proteinExistence type="predicted"/>
<name>A0A2T2NSU2_CORCC</name>
<dbReference type="Proteomes" id="UP000240883">
    <property type="component" value="Unassembled WGS sequence"/>
</dbReference>
<evidence type="ECO:0000313" key="1">
    <source>
        <dbReference type="EMBL" id="PSN68449.1"/>
    </source>
</evidence>
<dbReference type="EMBL" id="KZ678134">
    <property type="protein sequence ID" value="PSN68449.1"/>
    <property type="molecule type" value="Genomic_DNA"/>
</dbReference>
<dbReference type="STRING" id="1448308.A0A2T2NSU2"/>
<gene>
    <name evidence="1" type="ORF">BS50DRAFT_676298</name>
</gene>
<protein>
    <submittedName>
        <fullName evidence="1">Uncharacterized protein</fullName>
    </submittedName>
</protein>
<evidence type="ECO:0000313" key="2">
    <source>
        <dbReference type="Proteomes" id="UP000240883"/>
    </source>
</evidence>
<keyword evidence="2" id="KW-1185">Reference proteome</keyword>